<evidence type="ECO:0000313" key="3">
    <source>
        <dbReference type="Proteomes" id="UP001044222"/>
    </source>
</evidence>
<protein>
    <recommendedName>
        <fullName evidence="1">Aspartic peptidase DDI1-type domain-containing protein</fullName>
    </recommendedName>
</protein>
<dbReference type="Pfam" id="PF09668">
    <property type="entry name" value="Asp_protease"/>
    <property type="match status" value="1"/>
</dbReference>
<reference evidence="2" key="1">
    <citation type="submission" date="2021-01" db="EMBL/GenBank/DDBJ databases">
        <title>A chromosome-scale assembly of European eel, Anguilla anguilla.</title>
        <authorList>
            <person name="Henkel C."/>
            <person name="Jong-Raadsen S.A."/>
            <person name="Dufour S."/>
            <person name="Weltzien F.-A."/>
            <person name="Palstra A.P."/>
            <person name="Pelster B."/>
            <person name="Spaink H.P."/>
            <person name="Van Den Thillart G.E."/>
            <person name="Jansen H."/>
            <person name="Zahm M."/>
            <person name="Klopp C."/>
            <person name="Cedric C."/>
            <person name="Louis A."/>
            <person name="Berthelot C."/>
            <person name="Parey E."/>
            <person name="Roest Crollius H."/>
            <person name="Montfort J."/>
            <person name="Robinson-Rechavi M."/>
            <person name="Bucao C."/>
            <person name="Bouchez O."/>
            <person name="Gislard M."/>
            <person name="Lluch J."/>
            <person name="Milhes M."/>
            <person name="Lampietro C."/>
            <person name="Lopez Roques C."/>
            <person name="Donnadieu C."/>
            <person name="Braasch I."/>
            <person name="Desvignes T."/>
            <person name="Postlethwait J."/>
            <person name="Bobe J."/>
            <person name="Guiguen Y."/>
            <person name="Dirks R."/>
        </authorList>
    </citation>
    <scope>NUCLEOTIDE SEQUENCE</scope>
    <source>
        <strain evidence="2">Tag_6206</strain>
        <tissue evidence="2">Liver</tissue>
    </source>
</reference>
<feature type="non-terminal residue" evidence="2">
    <location>
        <position position="1"/>
    </location>
</feature>
<comment type="caution">
    <text evidence="2">The sequence shown here is derived from an EMBL/GenBank/DDBJ whole genome shotgun (WGS) entry which is preliminary data.</text>
</comment>
<name>A0A9D3LYZ9_ANGAN</name>
<dbReference type="Gene3D" id="2.40.70.10">
    <property type="entry name" value="Acid Proteases"/>
    <property type="match status" value="1"/>
</dbReference>
<proteinExistence type="predicted"/>
<keyword evidence="3" id="KW-1185">Reference proteome</keyword>
<dbReference type="GO" id="GO:0006508">
    <property type="term" value="P:proteolysis"/>
    <property type="evidence" value="ECO:0007669"/>
    <property type="project" value="InterPro"/>
</dbReference>
<dbReference type="PANTHER" id="PTHR12917:SF16">
    <property type="entry name" value="NUCLEAR RECEPTOR-INTERACTING PROTEIN 3"/>
    <property type="match status" value="1"/>
</dbReference>
<dbReference type="AlphaFoldDB" id="A0A9D3LYZ9"/>
<dbReference type="InterPro" id="IPR019103">
    <property type="entry name" value="Peptidase_aspartic_DDI1-type"/>
</dbReference>
<organism evidence="2 3">
    <name type="scientific">Anguilla anguilla</name>
    <name type="common">European freshwater eel</name>
    <name type="synonym">Muraena anguilla</name>
    <dbReference type="NCBI Taxonomy" id="7936"/>
    <lineage>
        <taxon>Eukaryota</taxon>
        <taxon>Metazoa</taxon>
        <taxon>Chordata</taxon>
        <taxon>Craniata</taxon>
        <taxon>Vertebrata</taxon>
        <taxon>Euteleostomi</taxon>
        <taxon>Actinopterygii</taxon>
        <taxon>Neopterygii</taxon>
        <taxon>Teleostei</taxon>
        <taxon>Anguilliformes</taxon>
        <taxon>Anguillidae</taxon>
        <taxon>Anguilla</taxon>
    </lineage>
</organism>
<dbReference type="PANTHER" id="PTHR12917">
    <property type="entry name" value="ASPARTYL PROTEASE DDI-RELATED"/>
    <property type="match status" value="1"/>
</dbReference>
<gene>
    <name evidence="2" type="ORF">ANANG_G00206650</name>
</gene>
<evidence type="ECO:0000259" key="1">
    <source>
        <dbReference type="Pfam" id="PF09668"/>
    </source>
</evidence>
<dbReference type="InterPro" id="IPR021109">
    <property type="entry name" value="Peptidase_aspartic_dom_sf"/>
</dbReference>
<dbReference type="SUPFAM" id="SSF50630">
    <property type="entry name" value="Acid proteases"/>
    <property type="match status" value="1"/>
</dbReference>
<dbReference type="GO" id="GO:0004190">
    <property type="term" value="F:aspartic-type endopeptidase activity"/>
    <property type="evidence" value="ECO:0007669"/>
    <property type="project" value="InterPro"/>
</dbReference>
<evidence type="ECO:0000313" key="2">
    <source>
        <dbReference type="EMBL" id="KAG5839599.1"/>
    </source>
</evidence>
<dbReference type="Proteomes" id="UP001044222">
    <property type="component" value="Chromosome 11"/>
</dbReference>
<feature type="domain" description="Aspartic peptidase DDI1-type" evidence="1">
    <location>
        <begin position="152"/>
        <end position="254"/>
    </location>
</feature>
<sequence>ALDTSRVCPPVYKKLACCRYRRAFIGLYWTCVSVQGRPVMLYSGLRKDCGGKDMEIREAAALRQQRRMKQAVQFIHKDSADLLPLDGLKKLGTSKEMQPHTIIQRRLLETNLSRCRLNNRGTKFTSNSIVLQNNSFNHSKLEDLTQPEEEDLIYVCCKCCGWELKALIDTGSQLNFMSSAYIEKLGLKDMVNMNKMVKDSLPFQRDLEAVGRMDKLSIEFGQVKFECAVTVVENHKAFISLGNRTLKSLKCVIDMEKQIIILGRTEREQVPFVGEKNASRDEISPGVKEC</sequence>
<accession>A0A9D3LYZ9</accession>
<dbReference type="EMBL" id="JAFIRN010000011">
    <property type="protein sequence ID" value="KAG5839599.1"/>
    <property type="molecule type" value="Genomic_DNA"/>
</dbReference>